<evidence type="ECO:0000256" key="10">
    <source>
        <dbReference type="ARBA" id="ARBA00031484"/>
    </source>
</evidence>
<evidence type="ECO:0000256" key="7">
    <source>
        <dbReference type="ARBA" id="ARBA00023136"/>
    </source>
</evidence>
<comment type="similarity">
    <text evidence="11">Belongs to the PpiD chaperone family.</text>
</comment>
<dbReference type="Pfam" id="PF13145">
    <property type="entry name" value="Rotamase_2"/>
    <property type="match status" value="2"/>
</dbReference>
<sequence length="630" mass="68382">MLAGIRSFSKSIFAKIIFSVIAISFVAWGLNASMLNLGTSREVAEIGSQSISPVELDRAFQRSVQNMRSVFGPNFDRQQAIQMGLLNNTVQSLVSQKILRENAKDMGIGISNEKVRGTIFASPGFQNETTGQFDRERFLQALYSSGYSEPEFVEGVRGDMMGQQIVGSLAGAITAPNIMAQQIAAYRNEQRSGSFFALNASEFENIETPDDTKLRQYHEDNAAQFTAPESRNVTLATLSAADLVETMDVTEDEILEAYNHRLPEFQTPEKRVVEQILFAPNEKESAQEAYKALQGGADFMTVAAEDAGMDPSIVKLGEFTADNILPDLRDVTFALDEGAFSEPVETALGWHIIRVPAITAERIETLDQVRTDVVSGVKRFKAEDAIYDLAAKLDDELGAGTPLEEAANAAGAKTVKLNDVVRGEDLGADIADGREINAKIFELGKGEESLLEETSTGVRYVVRIDDVTPSALRPFEDVRDDVIAAWKEDERSRQMIEKADQLAASINDQSADIATLATSDNAELIKSGLAKRTGEGLASNVSPAVAATLFTLEEGKAKAIQSGDSVLVLKLDEIKAADIAEGDADPVISELKQALNQDILAQYLDYLQNEISVSVNNSAINALYPQTAAN</sequence>
<keyword evidence="3" id="KW-1003">Cell membrane</keyword>
<evidence type="ECO:0000256" key="8">
    <source>
        <dbReference type="ARBA" id="ARBA00023186"/>
    </source>
</evidence>
<evidence type="ECO:0000313" key="17">
    <source>
        <dbReference type="EMBL" id="OSQ48748.1"/>
    </source>
</evidence>
<dbReference type="InterPro" id="IPR027304">
    <property type="entry name" value="Trigger_fact/SurA_dom_sf"/>
</dbReference>
<keyword evidence="14 17" id="KW-0413">Isomerase</keyword>
<evidence type="ECO:0000256" key="14">
    <source>
        <dbReference type="PROSITE-ProRule" id="PRU00278"/>
    </source>
</evidence>
<dbReference type="SUPFAM" id="SSF109998">
    <property type="entry name" value="Triger factor/SurA peptide-binding domain-like"/>
    <property type="match status" value="1"/>
</dbReference>
<evidence type="ECO:0000256" key="1">
    <source>
        <dbReference type="ARBA" id="ARBA00004382"/>
    </source>
</evidence>
<accession>A0A1Y2LFT4</accession>
<dbReference type="InterPro" id="IPR000297">
    <property type="entry name" value="PPIase_PpiC"/>
</dbReference>
<evidence type="ECO:0000256" key="2">
    <source>
        <dbReference type="ARBA" id="ARBA00018370"/>
    </source>
</evidence>
<dbReference type="OrthoDB" id="9768393at2"/>
<feature type="domain" description="PpiC" evidence="16">
    <location>
        <begin position="268"/>
        <end position="357"/>
    </location>
</feature>
<evidence type="ECO:0000313" key="18">
    <source>
        <dbReference type="Proteomes" id="UP000193396"/>
    </source>
</evidence>
<organism evidence="17 18">
    <name type="scientific">Thalassospira alkalitolerans</name>
    <dbReference type="NCBI Taxonomy" id="1293890"/>
    <lineage>
        <taxon>Bacteria</taxon>
        <taxon>Pseudomonadati</taxon>
        <taxon>Pseudomonadota</taxon>
        <taxon>Alphaproteobacteria</taxon>
        <taxon>Rhodospirillales</taxon>
        <taxon>Thalassospiraceae</taxon>
        <taxon>Thalassospira</taxon>
    </lineage>
</organism>
<keyword evidence="18" id="KW-1185">Reference proteome</keyword>
<dbReference type="PANTHER" id="PTHR47529">
    <property type="entry name" value="PEPTIDYL-PROLYL CIS-TRANS ISOMERASE D"/>
    <property type="match status" value="1"/>
</dbReference>
<dbReference type="Proteomes" id="UP000193396">
    <property type="component" value="Unassembled WGS sequence"/>
</dbReference>
<feature type="transmembrane region" description="Helical" evidence="15">
    <location>
        <begin position="12"/>
        <end position="30"/>
    </location>
</feature>
<evidence type="ECO:0000256" key="5">
    <source>
        <dbReference type="ARBA" id="ARBA00022692"/>
    </source>
</evidence>
<evidence type="ECO:0000256" key="15">
    <source>
        <dbReference type="SAM" id="Phobius"/>
    </source>
</evidence>
<name>A0A1Y2LFT4_9PROT</name>
<evidence type="ECO:0000256" key="4">
    <source>
        <dbReference type="ARBA" id="ARBA00022519"/>
    </source>
</evidence>
<dbReference type="GO" id="GO:0005886">
    <property type="term" value="C:plasma membrane"/>
    <property type="evidence" value="ECO:0007669"/>
    <property type="project" value="UniProtKB-SubCell"/>
</dbReference>
<keyword evidence="7 15" id="KW-0472">Membrane</keyword>
<dbReference type="SUPFAM" id="SSF54534">
    <property type="entry name" value="FKBP-like"/>
    <property type="match status" value="1"/>
</dbReference>
<proteinExistence type="inferred from homology"/>
<keyword evidence="14" id="KW-0697">Rotamase</keyword>
<evidence type="ECO:0000256" key="13">
    <source>
        <dbReference type="ARBA" id="ARBA00042775"/>
    </source>
</evidence>
<comment type="subcellular location">
    <subcellularLocation>
        <location evidence="1">Cell inner membrane</location>
        <topology evidence="1">Single-pass type II membrane protein</topology>
        <orientation evidence="1">Periplasmic side</orientation>
    </subcellularLocation>
</comment>
<evidence type="ECO:0000256" key="9">
    <source>
        <dbReference type="ARBA" id="ARBA00030642"/>
    </source>
</evidence>
<keyword evidence="4" id="KW-0997">Cell inner membrane</keyword>
<dbReference type="EMBL" id="JFKB01000004">
    <property type="protein sequence ID" value="OSQ48748.1"/>
    <property type="molecule type" value="Genomic_DNA"/>
</dbReference>
<evidence type="ECO:0000259" key="16">
    <source>
        <dbReference type="PROSITE" id="PS50198"/>
    </source>
</evidence>
<gene>
    <name evidence="17" type="ORF">TALK_07365</name>
</gene>
<dbReference type="InterPro" id="IPR046357">
    <property type="entry name" value="PPIase_dom_sf"/>
</dbReference>
<dbReference type="PANTHER" id="PTHR47529:SF1">
    <property type="entry name" value="PERIPLASMIC CHAPERONE PPID"/>
    <property type="match status" value="1"/>
</dbReference>
<dbReference type="AlphaFoldDB" id="A0A1Y2LFT4"/>
<comment type="caution">
    <text evidence="17">The sequence shown here is derived from an EMBL/GenBank/DDBJ whole genome shotgun (WGS) entry which is preliminary data.</text>
</comment>
<protein>
    <recommendedName>
        <fullName evidence="2">Parvulin-like PPIase</fullName>
    </recommendedName>
    <alternativeName>
        <fullName evidence="9">Peptidyl-prolyl cis-trans isomerase plp</fullName>
    </alternativeName>
    <alternativeName>
        <fullName evidence="12">Periplasmic chaperone PpiD</fullName>
    </alternativeName>
    <alternativeName>
        <fullName evidence="13">Periplasmic folding chaperone</fullName>
    </alternativeName>
    <alternativeName>
        <fullName evidence="10">Rotamase plp</fullName>
    </alternativeName>
</protein>
<dbReference type="Gene3D" id="3.10.50.40">
    <property type="match status" value="1"/>
</dbReference>
<dbReference type="STRING" id="1293890.TALK_07365"/>
<evidence type="ECO:0000256" key="12">
    <source>
        <dbReference type="ARBA" id="ARBA00040743"/>
    </source>
</evidence>
<evidence type="ECO:0000256" key="3">
    <source>
        <dbReference type="ARBA" id="ARBA00022475"/>
    </source>
</evidence>
<dbReference type="PROSITE" id="PS50198">
    <property type="entry name" value="PPIC_PPIASE_2"/>
    <property type="match status" value="1"/>
</dbReference>
<keyword evidence="5 15" id="KW-0812">Transmembrane</keyword>
<keyword evidence="6 15" id="KW-1133">Transmembrane helix</keyword>
<dbReference type="RefSeq" id="WP_085617418.1">
    <property type="nucleotide sequence ID" value="NZ_JBLXHE010000039.1"/>
</dbReference>
<keyword evidence="8" id="KW-0143">Chaperone</keyword>
<dbReference type="GO" id="GO:0003755">
    <property type="term" value="F:peptidyl-prolyl cis-trans isomerase activity"/>
    <property type="evidence" value="ECO:0007669"/>
    <property type="project" value="UniProtKB-KW"/>
</dbReference>
<evidence type="ECO:0000256" key="11">
    <source>
        <dbReference type="ARBA" id="ARBA00038408"/>
    </source>
</evidence>
<dbReference type="InterPro" id="IPR052029">
    <property type="entry name" value="PpiD_chaperone"/>
</dbReference>
<evidence type="ECO:0000256" key="6">
    <source>
        <dbReference type="ARBA" id="ARBA00022989"/>
    </source>
</evidence>
<reference evidence="17 18" key="1">
    <citation type="submission" date="2014-03" db="EMBL/GenBank/DDBJ databases">
        <title>The draft genome sequence of Thalassospira alkalitolerans JCM 18968.</title>
        <authorList>
            <person name="Lai Q."/>
            <person name="Shao Z."/>
        </authorList>
    </citation>
    <scope>NUCLEOTIDE SEQUENCE [LARGE SCALE GENOMIC DNA]</scope>
    <source>
        <strain evidence="17 18">JCM 18968</strain>
    </source>
</reference>
<dbReference type="Pfam" id="PF13624">
    <property type="entry name" value="SurA_N_3"/>
    <property type="match status" value="1"/>
</dbReference>
<dbReference type="Gene3D" id="1.10.4030.10">
    <property type="entry name" value="Porin chaperone SurA, peptide-binding domain"/>
    <property type="match status" value="1"/>
</dbReference>